<dbReference type="PANTHER" id="PTHR42776">
    <property type="entry name" value="SERINE PEPTIDASE S9 FAMILY MEMBER"/>
    <property type="match status" value="1"/>
</dbReference>
<keyword evidence="1" id="KW-0378">Hydrolase</keyword>
<dbReference type="AlphaFoldDB" id="A0ABD5XAG8"/>
<dbReference type="PANTHER" id="PTHR42776:SF27">
    <property type="entry name" value="DIPEPTIDYL PEPTIDASE FAMILY MEMBER 6"/>
    <property type="match status" value="1"/>
</dbReference>
<name>A0ABD5XAG8_9EURY</name>
<dbReference type="RefSeq" id="WP_267638110.1">
    <property type="nucleotide sequence ID" value="NZ_JAODIY010000011.1"/>
</dbReference>
<reference evidence="4 5" key="1">
    <citation type="journal article" date="2014" name="Int. J. Syst. Evol. Microbiol.">
        <title>Complete genome sequence of Corynebacterium casei LMG S-19264T (=DSM 44701T), isolated from a smear-ripened cheese.</title>
        <authorList>
            <consortium name="US DOE Joint Genome Institute (JGI-PGF)"/>
            <person name="Walter F."/>
            <person name="Albersmeier A."/>
            <person name="Kalinowski J."/>
            <person name="Ruckert C."/>
        </authorList>
    </citation>
    <scope>NUCLEOTIDE SEQUENCE [LARGE SCALE GENOMIC DNA]</scope>
    <source>
        <strain evidence="4 5">CGMCC 4.7215</strain>
    </source>
</reference>
<dbReference type="InterPro" id="IPR011659">
    <property type="entry name" value="WD40"/>
</dbReference>
<evidence type="ECO:0000313" key="5">
    <source>
        <dbReference type="Proteomes" id="UP001596414"/>
    </source>
</evidence>
<dbReference type="EMBL" id="JBHSZQ010000011">
    <property type="protein sequence ID" value="MFC7125958.1"/>
    <property type="molecule type" value="Genomic_DNA"/>
</dbReference>
<keyword evidence="2" id="KW-0720">Serine protease</keyword>
<dbReference type="SUPFAM" id="SSF53474">
    <property type="entry name" value="alpha/beta-Hydrolases"/>
    <property type="match status" value="1"/>
</dbReference>
<dbReference type="GO" id="GO:0008233">
    <property type="term" value="F:peptidase activity"/>
    <property type="evidence" value="ECO:0007669"/>
    <property type="project" value="UniProtKB-ARBA"/>
</dbReference>
<keyword evidence="2" id="KW-0645">Protease</keyword>
<dbReference type="InterPro" id="IPR011042">
    <property type="entry name" value="6-blade_b-propeller_TolB-like"/>
</dbReference>
<protein>
    <submittedName>
        <fullName evidence="4">S9 family peptidase</fullName>
    </submittedName>
</protein>
<gene>
    <name evidence="4" type="ORF">ACFQJ7_07880</name>
</gene>
<evidence type="ECO:0000313" key="4">
    <source>
        <dbReference type="EMBL" id="MFC7125958.1"/>
    </source>
</evidence>
<proteinExistence type="predicted"/>
<dbReference type="Gene3D" id="2.120.10.30">
    <property type="entry name" value="TolB, C-terminal domain"/>
    <property type="match status" value="2"/>
</dbReference>
<comment type="caution">
    <text evidence="4">The sequence shown here is derived from an EMBL/GenBank/DDBJ whole genome shotgun (WGS) entry which is preliminary data.</text>
</comment>
<organism evidence="4 5">
    <name type="scientific">Halovenus rubra</name>
    <dbReference type="NCBI Taxonomy" id="869890"/>
    <lineage>
        <taxon>Archaea</taxon>
        <taxon>Methanobacteriati</taxon>
        <taxon>Methanobacteriota</taxon>
        <taxon>Stenosarchaea group</taxon>
        <taxon>Halobacteria</taxon>
        <taxon>Halobacteriales</taxon>
        <taxon>Haloarculaceae</taxon>
        <taxon>Halovenus</taxon>
    </lineage>
</organism>
<dbReference type="Pfam" id="PF00326">
    <property type="entry name" value="Peptidase_S9"/>
    <property type="match status" value="1"/>
</dbReference>
<feature type="domain" description="Peptidase S9 prolyl oligopeptidase catalytic" evidence="3">
    <location>
        <begin position="401"/>
        <end position="611"/>
    </location>
</feature>
<evidence type="ECO:0000259" key="3">
    <source>
        <dbReference type="Pfam" id="PF00326"/>
    </source>
</evidence>
<dbReference type="Proteomes" id="UP001596414">
    <property type="component" value="Unassembled WGS sequence"/>
</dbReference>
<accession>A0ABD5XAG8</accession>
<dbReference type="SUPFAM" id="SSF69304">
    <property type="entry name" value="Tricorn protease N-terminal domain"/>
    <property type="match status" value="1"/>
</dbReference>
<dbReference type="Pfam" id="PF07676">
    <property type="entry name" value="PD40"/>
    <property type="match status" value="1"/>
</dbReference>
<dbReference type="InterPro" id="IPR029058">
    <property type="entry name" value="AB_hydrolase_fold"/>
</dbReference>
<evidence type="ECO:0000256" key="2">
    <source>
        <dbReference type="ARBA" id="ARBA00022825"/>
    </source>
</evidence>
<dbReference type="Gene3D" id="3.40.50.1820">
    <property type="entry name" value="alpha/beta hydrolase"/>
    <property type="match status" value="1"/>
</dbReference>
<dbReference type="InterPro" id="IPR001375">
    <property type="entry name" value="Peptidase_S9_cat"/>
</dbReference>
<evidence type="ECO:0000256" key="1">
    <source>
        <dbReference type="ARBA" id="ARBA00022801"/>
    </source>
</evidence>
<sequence length="612" mass="69554">MSTETTPAVDPETLASLPEFYHPMASPDGDEIAFYYDEHGRNDLYLLDRESGDYERVSDGDVPRNARWPILWSRDGGRVYFHRDEAGNEQNDIAAWNRDGETETVVEVDGQGMLSDTTHDGRYLLYASDEGTQLNLYRYDTETDESIQLTEYAQPAGGGVFGPDDQRIAYVTNESETLENSDVYVMDIDGNNKRRLDIGIDGSESTVAEWFPGGERLLIADNADDLTRAGIYDLDTDEIEWLGPHEHEESPQTVSPTGRYVVVSRVVRGASVPVVYDREDETERELDIPDGVASFPPGRERTFVDDTTLVFSHSRPDERQELYQYELTTDEHEVLLEAAYEDVDRDIFADAEYITYESEDGLEIGGLLYDPRGTPACDTDTTDVPAVVSVHGGPQARASKSFNLLAQFLLTRGYAVFQPNYRGSTGRGREFKHTIHDDWGGMEQVDVAEGGKWLMDRDWVDEDRVAVFGGSYGGYSVYSQLTQYPDLWTTGIAYIGITDLHRLYEEDMAHFQHSLRMQMGDPEENYDLWRDRSPIEHVDNVKQPLYMVHGVNDPRCPVEQARIFRDALEERGWEEDEDFAYTELTDEGHGSTDIDQKIRMFTLVSDYLDGWL</sequence>